<organism evidence="1 2">
    <name type="scientific">Dacryopinax primogenitus (strain DJM 731)</name>
    <name type="common">Brown rot fungus</name>
    <dbReference type="NCBI Taxonomy" id="1858805"/>
    <lineage>
        <taxon>Eukaryota</taxon>
        <taxon>Fungi</taxon>
        <taxon>Dikarya</taxon>
        <taxon>Basidiomycota</taxon>
        <taxon>Agaricomycotina</taxon>
        <taxon>Dacrymycetes</taxon>
        <taxon>Dacrymycetales</taxon>
        <taxon>Dacrymycetaceae</taxon>
        <taxon>Dacryopinax</taxon>
    </lineage>
</organism>
<dbReference type="GeneID" id="63687692"/>
<dbReference type="STRING" id="1858805.M5FWI7"/>
<dbReference type="RefSeq" id="XP_040629198.1">
    <property type="nucleotide sequence ID" value="XM_040772630.1"/>
</dbReference>
<dbReference type="Gene3D" id="3.10.280.10">
    <property type="entry name" value="Mitochondrial glycoprotein"/>
    <property type="match status" value="1"/>
</dbReference>
<evidence type="ECO:0000313" key="2">
    <source>
        <dbReference type="Proteomes" id="UP000030653"/>
    </source>
</evidence>
<dbReference type="InterPro" id="IPR036561">
    <property type="entry name" value="MAM33_sf"/>
</dbReference>
<reference evidence="1 2" key="1">
    <citation type="journal article" date="2012" name="Science">
        <title>The Paleozoic origin of enzymatic lignin decomposition reconstructed from 31 fungal genomes.</title>
        <authorList>
            <person name="Floudas D."/>
            <person name="Binder M."/>
            <person name="Riley R."/>
            <person name="Barry K."/>
            <person name="Blanchette R.A."/>
            <person name="Henrissat B."/>
            <person name="Martinez A.T."/>
            <person name="Otillar R."/>
            <person name="Spatafora J.W."/>
            <person name="Yadav J.S."/>
            <person name="Aerts A."/>
            <person name="Benoit I."/>
            <person name="Boyd A."/>
            <person name="Carlson A."/>
            <person name="Copeland A."/>
            <person name="Coutinho P.M."/>
            <person name="de Vries R.P."/>
            <person name="Ferreira P."/>
            <person name="Findley K."/>
            <person name="Foster B."/>
            <person name="Gaskell J."/>
            <person name="Glotzer D."/>
            <person name="Gorecki P."/>
            <person name="Heitman J."/>
            <person name="Hesse C."/>
            <person name="Hori C."/>
            <person name="Igarashi K."/>
            <person name="Jurgens J.A."/>
            <person name="Kallen N."/>
            <person name="Kersten P."/>
            <person name="Kohler A."/>
            <person name="Kuees U."/>
            <person name="Kumar T.K.A."/>
            <person name="Kuo A."/>
            <person name="LaButti K."/>
            <person name="Larrondo L.F."/>
            <person name="Lindquist E."/>
            <person name="Ling A."/>
            <person name="Lombard V."/>
            <person name="Lucas S."/>
            <person name="Lundell T."/>
            <person name="Martin R."/>
            <person name="McLaughlin D.J."/>
            <person name="Morgenstern I."/>
            <person name="Morin E."/>
            <person name="Murat C."/>
            <person name="Nagy L.G."/>
            <person name="Nolan M."/>
            <person name="Ohm R.A."/>
            <person name="Patyshakuliyeva A."/>
            <person name="Rokas A."/>
            <person name="Ruiz-Duenas F.J."/>
            <person name="Sabat G."/>
            <person name="Salamov A."/>
            <person name="Samejima M."/>
            <person name="Schmutz J."/>
            <person name="Slot J.C."/>
            <person name="St John F."/>
            <person name="Stenlid J."/>
            <person name="Sun H."/>
            <person name="Sun S."/>
            <person name="Syed K."/>
            <person name="Tsang A."/>
            <person name="Wiebenga A."/>
            <person name="Young D."/>
            <person name="Pisabarro A."/>
            <person name="Eastwood D.C."/>
            <person name="Martin F."/>
            <person name="Cullen D."/>
            <person name="Grigoriev I.V."/>
            <person name="Hibbett D.S."/>
        </authorList>
    </citation>
    <scope>NUCLEOTIDE SEQUENCE [LARGE SCALE GENOMIC DNA]</scope>
    <source>
        <strain evidence="1 2">DJM-731 SS1</strain>
    </source>
</reference>
<gene>
    <name evidence="1" type="ORF">DACRYDRAFT_21994</name>
</gene>
<dbReference type="AlphaFoldDB" id="M5FWI7"/>
<sequence length="254" mass="28670">MSALRAFPAATSMLRSTSRPLLRSILRTTLPAASRLPVRAFSATRLSRSAGESDVALSSRLKEEIKYEAENSLAAEPEFLKEFKGQNVWEIRDKEGHDDVELLRTFGNETIKVFFSIADIDNEQPQFEGEEGAEEPPQTYSLRCSATISKPSGGALVVELMSEEGTFIIDGVSYYSDARLGTEMSANAEWERRGMYIGPQFDNLDVQVQEEFEKYIQERGITDELASFIPDYAEYKEQKEYVKWLNSVTKFVDA</sequence>
<dbReference type="OrthoDB" id="278212at2759"/>
<dbReference type="HOGENOM" id="CLU_072692_0_0_1"/>
<dbReference type="Proteomes" id="UP000030653">
    <property type="component" value="Unassembled WGS sequence"/>
</dbReference>
<evidence type="ECO:0000313" key="1">
    <source>
        <dbReference type="EMBL" id="EJU02301.1"/>
    </source>
</evidence>
<dbReference type="SUPFAM" id="SSF54529">
    <property type="entry name" value="Mitochondrial glycoprotein MAM33-like"/>
    <property type="match status" value="1"/>
</dbReference>
<dbReference type="EMBL" id="JH795862">
    <property type="protein sequence ID" value="EJU02301.1"/>
    <property type="molecule type" value="Genomic_DNA"/>
</dbReference>
<protein>
    <submittedName>
        <fullName evidence="1">Mitochondrial Mrb1</fullName>
    </submittedName>
</protein>
<name>M5FWI7_DACPD</name>
<dbReference type="PANTHER" id="PTHR10826:SF1">
    <property type="entry name" value="COMPLEMENT COMPONENT 1 Q SUBCOMPONENT-BINDING PROTEIN, MITOCHONDRIAL"/>
    <property type="match status" value="1"/>
</dbReference>
<keyword evidence="2" id="KW-1185">Reference proteome</keyword>
<dbReference type="GO" id="GO:0042256">
    <property type="term" value="P:cytosolic ribosome assembly"/>
    <property type="evidence" value="ECO:0007669"/>
    <property type="project" value="TreeGrafter"/>
</dbReference>
<proteinExistence type="predicted"/>
<dbReference type="InterPro" id="IPR003428">
    <property type="entry name" value="MAM33"/>
</dbReference>
<dbReference type="GO" id="GO:0005759">
    <property type="term" value="C:mitochondrial matrix"/>
    <property type="evidence" value="ECO:0007669"/>
    <property type="project" value="InterPro"/>
</dbReference>
<dbReference type="OMA" id="CEYMMSK"/>
<dbReference type="PANTHER" id="PTHR10826">
    <property type="entry name" value="COMPLEMENT COMPONENT 1"/>
    <property type="match status" value="1"/>
</dbReference>
<accession>M5FWI7</accession>
<dbReference type="Pfam" id="PF02330">
    <property type="entry name" value="MAM33"/>
    <property type="match status" value="1"/>
</dbReference>